<dbReference type="InterPro" id="IPR016040">
    <property type="entry name" value="NAD(P)-bd_dom"/>
</dbReference>
<dbReference type="Gene3D" id="3.40.50.720">
    <property type="entry name" value="NAD(P)-binding Rossmann-like Domain"/>
    <property type="match status" value="1"/>
</dbReference>
<name>A0ABW4LMG8_9BACI</name>
<gene>
    <name evidence="2" type="ORF">ACFSCX_07235</name>
</gene>
<dbReference type="PANTHER" id="PTHR14097">
    <property type="entry name" value="OXIDOREDUCTASE HTATIP2"/>
    <property type="match status" value="1"/>
</dbReference>
<evidence type="ECO:0000313" key="3">
    <source>
        <dbReference type="Proteomes" id="UP001597214"/>
    </source>
</evidence>
<feature type="domain" description="NAD(P)-binding" evidence="1">
    <location>
        <begin position="9"/>
        <end position="145"/>
    </location>
</feature>
<evidence type="ECO:0000259" key="1">
    <source>
        <dbReference type="Pfam" id="PF13460"/>
    </source>
</evidence>
<dbReference type="Proteomes" id="UP001597214">
    <property type="component" value="Unassembled WGS sequence"/>
</dbReference>
<dbReference type="RefSeq" id="WP_377927504.1">
    <property type="nucleotide sequence ID" value="NZ_JBHUEM010000007.1"/>
</dbReference>
<keyword evidence="3" id="KW-1185">Reference proteome</keyword>
<evidence type="ECO:0000313" key="2">
    <source>
        <dbReference type="EMBL" id="MFD1736355.1"/>
    </source>
</evidence>
<organism evidence="2 3">
    <name type="scientific">Bacillus salitolerans</name>
    <dbReference type="NCBI Taxonomy" id="1437434"/>
    <lineage>
        <taxon>Bacteria</taxon>
        <taxon>Bacillati</taxon>
        <taxon>Bacillota</taxon>
        <taxon>Bacilli</taxon>
        <taxon>Bacillales</taxon>
        <taxon>Bacillaceae</taxon>
        <taxon>Bacillus</taxon>
    </lineage>
</organism>
<protein>
    <submittedName>
        <fullName evidence="2">NAD(P)H-binding protein</fullName>
    </submittedName>
</protein>
<comment type="caution">
    <text evidence="2">The sequence shown here is derived from an EMBL/GenBank/DDBJ whole genome shotgun (WGS) entry which is preliminary data.</text>
</comment>
<proteinExistence type="predicted"/>
<dbReference type="EMBL" id="JBHUEM010000007">
    <property type="protein sequence ID" value="MFD1736355.1"/>
    <property type="molecule type" value="Genomic_DNA"/>
</dbReference>
<dbReference type="PANTHER" id="PTHR14097:SF7">
    <property type="entry name" value="OXIDOREDUCTASE HTATIP2"/>
    <property type="match status" value="1"/>
</dbReference>
<accession>A0ABW4LMG8</accession>
<reference evidence="3" key="1">
    <citation type="journal article" date="2019" name="Int. J. Syst. Evol. Microbiol.">
        <title>The Global Catalogue of Microorganisms (GCM) 10K type strain sequencing project: providing services to taxonomists for standard genome sequencing and annotation.</title>
        <authorList>
            <consortium name="The Broad Institute Genomics Platform"/>
            <consortium name="The Broad Institute Genome Sequencing Center for Infectious Disease"/>
            <person name="Wu L."/>
            <person name="Ma J."/>
        </authorList>
    </citation>
    <scope>NUCLEOTIDE SEQUENCE [LARGE SCALE GENOMIC DNA]</scope>
    <source>
        <strain evidence="3">CCUG 49339</strain>
    </source>
</reference>
<dbReference type="Pfam" id="PF13460">
    <property type="entry name" value="NAD_binding_10"/>
    <property type="match status" value="1"/>
</dbReference>
<dbReference type="SUPFAM" id="SSF51735">
    <property type="entry name" value="NAD(P)-binding Rossmann-fold domains"/>
    <property type="match status" value="1"/>
</dbReference>
<sequence>MNRTAVVAGATGLIGKELVNMLLNETAYSEITLIVRRSTGIKHPKLSEKIINFDQLEKVDINLSGADVFCTLGTTIKKAGSQEAFRLVDNMYPLSLGRMAKKFGARSFLVVTSMGANPLSRMFYIRVKGETEQALRGLDLPALYIFRPSLLLGEREEFRLGERITSLLFNVLSPLFIGPLRKYSPIMSLAVAKAMVLSAKRDQPGIYIYEAEQIKKIADTNQ</sequence>
<dbReference type="InterPro" id="IPR036291">
    <property type="entry name" value="NAD(P)-bd_dom_sf"/>
</dbReference>